<evidence type="ECO:0000256" key="11">
    <source>
        <dbReference type="ARBA" id="ARBA00023152"/>
    </source>
</evidence>
<dbReference type="InterPro" id="IPR001697">
    <property type="entry name" value="Pyr_Knase"/>
</dbReference>
<evidence type="ECO:0000256" key="5">
    <source>
        <dbReference type="ARBA" id="ARBA00022679"/>
    </source>
</evidence>
<keyword evidence="7" id="KW-0547">Nucleotide-binding</keyword>
<protein>
    <recommendedName>
        <fullName evidence="4">pyruvate kinase</fullName>
        <ecNumber evidence="4">2.7.1.40</ecNumber>
    </recommendedName>
</protein>
<keyword evidence="5" id="KW-0808">Transferase</keyword>
<keyword evidence="6" id="KW-0479">Metal-binding</keyword>
<dbReference type="EMBL" id="JAUJYN010000002">
    <property type="protein sequence ID" value="KAK1278258.1"/>
    <property type="molecule type" value="Genomic_DNA"/>
</dbReference>
<evidence type="ECO:0000256" key="3">
    <source>
        <dbReference type="ARBA" id="ARBA00008663"/>
    </source>
</evidence>
<keyword evidence="12" id="KW-0670">Pyruvate</keyword>
<keyword evidence="16" id="KW-1185">Reference proteome</keyword>
<proteinExistence type="inferred from homology"/>
<dbReference type="InterPro" id="IPR015806">
    <property type="entry name" value="Pyrv_Knase_insert_dom_sf"/>
</dbReference>
<reference evidence="15" key="1">
    <citation type="journal article" date="2023" name="Nat. Commun.">
        <title>Diploid and tetraploid genomes of Acorus and the evolution of monocots.</title>
        <authorList>
            <person name="Ma L."/>
            <person name="Liu K.W."/>
            <person name="Li Z."/>
            <person name="Hsiao Y.Y."/>
            <person name="Qi Y."/>
            <person name="Fu T."/>
            <person name="Tang G.D."/>
            <person name="Zhang D."/>
            <person name="Sun W.H."/>
            <person name="Liu D.K."/>
            <person name="Li Y."/>
            <person name="Chen G.Z."/>
            <person name="Liu X.D."/>
            <person name="Liao X.Y."/>
            <person name="Jiang Y.T."/>
            <person name="Yu X."/>
            <person name="Hao Y."/>
            <person name="Huang J."/>
            <person name="Zhao X.W."/>
            <person name="Ke S."/>
            <person name="Chen Y.Y."/>
            <person name="Wu W.L."/>
            <person name="Hsu J.L."/>
            <person name="Lin Y.F."/>
            <person name="Huang M.D."/>
            <person name="Li C.Y."/>
            <person name="Huang L."/>
            <person name="Wang Z.W."/>
            <person name="Zhao X."/>
            <person name="Zhong W.Y."/>
            <person name="Peng D.H."/>
            <person name="Ahmad S."/>
            <person name="Lan S."/>
            <person name="Zhang J.S."/>
            <person name="Tsai W.C."/>
            <person name="Van de Peer Y."/>
            <person name="Liu Z.J."/>
        </authorList>
    </citation>
    <scope>NUCLEOTIDE SEQUENCE</scope>
    <source>
        <strain evidence="15">SCP</strain>
    </source>
</reference>
<comment type="pathway">
    <text evidence="2">Carbohydrate degradation; glycolysis; pyruvate from D-glyceraldehyde 3-phosphate: step 5/5.</text>
</comment>
<evidence type="ECO:0000313" key="16">
    <source>
        <dbReference type="Proteomes" id="UP001179952"/>
    </source>
</evidence>
<dbReference type="GO" id="GO:0005524">
    <property type="term" value="F:ATP binding"/>
    <property type="evidence" value="ECO:0007669"/>
    <property type="project" value="UniProtKB-KW"/>
</dbReference>
<evidence type="ECO:0000256" key="13">
    <source>
        <dbReference type="ARBA" id="ARBA00048152"/>
    </source>
</evidence>
<evidence type="ECO:0000313" key="15">
    <source>
        <dbReference type="EMBL" id="KAK1278258.1"/>
    </source>
</evidence>
<evidence type="ECO:0000256" key="8">
    <source>
        <dbReference type="ARBA" id="ARBA00022777"/>
    </source>
</evidence>
<dbReference type="SUPFAM" id="SSF51621">
    <property type="entry name" value="Phosphoenolpyruvate/pyruvate domain"/>
    <property type="match status" value="1"/>
</dbReference>
<accession>A0AAV9BQH0</accession>
<comment type="cofactor">
    <cofactor evidence="1">
        <name>K(+)</name>
        <dbReference type="ChEBI" id="CHEBI:29103"/>
    </cofactor>
</comment>
<evidence type="ECO:0000256" key="1">
    <source>
        <dbReference type="ARBA" id="ARBA00001958"/>
    </source>
</evidence>
<dbReference type="PANTHER" id="PTHR11817">
    <property type="entry name" value="PYRUVATE KINASE"/>
    <property type="match status" value="1"/>
</dbReference>
<dbReference type="InterPro" id="IPR015793">
    <property type="entry name" value="Pyrv_Knase_brl"/>
</dbReference>
<dbReference type="EC" id="2.7.1.40" evidence="4"/>
<dbReference type="Gene3D" id="2.40.33.10">
    <property type="entry name" value="PK beta-barrel domain-like"/>
    <property type="match status" value="1"/>
</dbReference>
<evidence type="ECO:0000256" key="7">
    <source>
        <dbReference type="ARBA" id="ARBA00022741"/>
    </source>
</evidence>
<evidence type="ECO:0000256" key="10">
    <source>
        <dbReference type="ARBA" id="ARBA00022842"/>
    </source>
</evidence>
<comment type="similarity">
    <text evidence="3">Belongs to the pyruvate kinase family.</text>
</comment>
<evidence type="ECO:0000256" key="6">
    <source>
        <dbReference type="ARBA" id="ARBA00022723"/>
    </source>
</evidence>
<dbReference type="GO" id="GO:0016301">
    <property type="term" value="F:kinase activity"/>
    <property type="evidence" value="ECO:0007669"/>
    <property type="project" value="UniProtKB-KW"/>
</dbReference>
<keyword evidence="10" id="KW-0460">Magnesium</keyword>
<dbReference type="Proteomes" id="UP001179952">
    <property type="component" value="Unassembled WGS sequence"/>
</dbReference>
<evidence type="ECO:0000256" key="9">
    <source>
        <dbReference type="ARBA" id="ARBA00022840"/>
    </source>
</evidence>
<dbReference type="Gene3D" id="3.40.1380.20">
    <property type="entry name" value="Pyruvate kinase, C-terminal domain"/>
    <property type="match status" value="2"/>
</dbReference>
<dbReference type="AlphaFoldDB" id="A0AAV9BQH0"/>
<evidence type="ECO:0000256" key="4">
    <source>
        <dbReference type="ARBA" id="ARBA00012142"/>
    </source>
</evidence>
<comment type="catalytic activity">
    <reaction evidence="13">
        <text>pyruvate + ATP = phosphoenolpyruvate + ADP + H(+)</text>
        <dbReference type="Rhea" id="RHEA:18157"/>
        <dbReference type="ChEBI" id="CHEBI:15361"/>
        <dbReference type="ChEBI" id="CHEBI:15378"/>
        <dbReference type="ChEBI" id="CHEBI:30616"/>
        <dbReference type="ChEBI" id="CHEBI:58702"/>
        <dbReference type="ChEBI" id="CHEBI:456216"/>
        <dbReference type="EC" id="2.7.1.40"/>
    </reaction>
</comment>
<reference evidence="15" key="2">
    <citation type="submission" date="2023-06" db="EMBL/GenBank/DDBJ databases">
        <authorList>
            <person name="Ma L."/>
            <person name="Liu K.-W."/>
            <person name="Li Z."/>
            <person name="Hsiao Y.-Y."/>
            <person name="Qi Y."/>
            <person name="Fu T."/>
            <person name="Tang G."/>
            <person name="Zhang D."/>
            <person name="Sun W.-H."/>
            <person name="Liu D.-K."/>
            <person name="Li Y."/>
            <person name="Chen G.-Z."/>
            <person name="Liu X.-D."/>
            <person name="Liao X.-Y."/>
            <person name="Jiang Y.-T."/>
            <person name="Yu X."/>
            <person name="Hao Y."/>
            <person name="Huang J."/>
            <person name="Zhao X.-W."/>
            <person name="Ke S."/>
            <person name="Chen Y.-Y."/>
            <person name="Wu W.-L."/>
            <person name="Hsu J.-L."/>
            <person name="Lin Y.-F."/>
            <person name="Huang M.-D."/>
            <person name="Li C.-Y."/>
            <person name="Huang L."/>
            <person name="Wang Z.-W."/>
            <person name="Zhao X."/>
            <person name="Zhong W.-Y."/>
            <person name="Peng D.-H."/>
            <person name="Ahmad S."/>
            <person name="Lan S."/>
            <person name="Zhang J.-S."/>
            <person name="Tsai W.-C."/>
            <person name="Van De Peer Y."/>
            <person name="Liu Z.-J."/>
        </authorList>
    </citation>
    <scope>NUCLEOTIDE SEQUENCE</scope>
    <source>
        <strain evidence="15">SCP</strain>
        <tissue evidence="15">Leaves</tissue>
    </source>
</reference>
<evidence type="ECO:0000256" key="12">
    <source>
        <dbReference type="ARBA" id="ARBA00023317"/>
    </source>
</evidence>
<evidence type="ECO:0000256" key="2">
    <source>
        <dbReference type="ARBA" id="ARBA00004997"/>
    </source>
</evidence>
<evidence type="ECO:0000259" key="14">
    <source>
        <dbReference type="Pfam" id="PF00224"/>
    </source>
</evidence>
<feature type="domain" description="Pyruvate kinase barrel" evidence="14">
    <location>
        <begin position="1"/>
        <end position="69"/>
    </location>
</feature>
<comment type="caution">
    <text evidence="15">The sequence shown here is derived from an EMBL/GenBank/DDBJ whole genome shotgun (WGS) entry which is preliminary data.</text>
</comment>
<dbReference type="InterPro" id="IPR040442">
    <property type="entry name" value="Pyrv_kinase-like_dom_sf"/>
</dbReference>
<dbReference type="GO" id="GO:0030955">
    <property type="term" value="F:potassium ion binding"/>
    <property type="evidence" value="ECO:0007669"/>
    <property type="project" value="InterPro"/>
</dbReference>
<organism evidence="15 16">
    <name type="scientific">Acorus gramineus</name>
    <name type="common">Dwarf sweet flag</name>
    <dbReference type="NCBI Taxonomy" id="55184"/>
    <lineage>
        <taxon>Eukaryota</taxon>
        <taxon>Viridiplantae</taxon>
        <taxon>Streptophyta</taxon>
        <taxon>Embryophyta</taxon>
        <taxon>Tracheophyta</taxon>
        <taxon>Spermatophyta</taxon>
        <taxon>Magnoliopsida</taxon>
        <taxon>Liliopsida</taxon>
        <taxon>Acoraceae</taxon>
        <taxon>Acorus</taxon>
    </lineage>
</organism>
<dbReference type="InterPro" id="IPR015813">
    <property type="entry name" value="Pyrv/PenolPyrv_kinase-like_dom"/>
</dbReference>
<dbReference type="Pfam" id="PF00224">
    <property type="entry name" value="PK"/>
    <property type="match status" value="1"/>
</dbReference>
<keyword evidence="9" id="KW-0067">ATP-binding</keyword>
<sequence length="290" mass="32136">MIERLLRARMKVVRFNFSHGSHVYHQETLDNLRVALDNTGMLCAVVLDTKGLEILTGFLKDGKPIQLRKDSDLVEVQNLLGDHAKLILLMFKVENQEGVMNFVDILANSDAFMVARGDLGMEIRSRRSSSLRSLHGPLAQKQLMWPTPYSMGPTALCSVEKQLPEITQNSTVQTMAKICYEAESTMDYKSAFKRAISATPSPMSQPSRELGFFGCSDRDEYLARHSLIYRGLAPVLSVAPVRASLSDSTTETVDLALQQAKKNGLCKSGDSIVALHKMGESSEIKILTVK</sequence>
<keyword evidence="11" id="KW-0324">Glycolysis</keyword>
<keyword evidence="8" id="KW-0418">Kinase</keyword>
<dbReference type="GO" id="GO:0000287">
    <property type="term" value="F:magnesium ion binding"/>
    <property type="evidence" value="ECO:0007669"/>
    <property type="project" value="InterPro"/>
</dbReference>
<dbReference type="Gene3D" id="3.20.20.60">
    <property type="entry name" value="Phosphoenolpyruvate-binding domains"/>
    <property type="match status" value="2"/>
</dbReference>
<gene>
    <name evidence="15" type="ORF">QJS04_geneDACA003465</name>
</gene>
<name>A0AAV9BQH0_ACOGR</name>
<dbReference type="GO" id="GO:0004743">
    <property type="term" value="F:pyruvate kinase activity"/>
    <property type="evidence" value="ECO:0007669"/>
    <property type="project" value="UniProtKB-EC"/>
</dbReference>
<dbReference type="SUPFAM" id="SSF52935">
    <property type="entry name" value="PK C-terminal domain-like"/>
    <property type="match status" value="1"/>
</dbReference>
<dbReference type="InterPro" id="IPR036918">
    <property type="entry name" value="Pyrv_Knase_C_sf"/>
</dbReference>